<dbReference type="InterPro" id="IPR036412">
    <property type="entry name" value="HAD-like_sf"/>
</dbReference>
<dbReference type="Proteomes" id="UP000030748">
    <property type="component" value="Unassembled WGS sequence"/>
</dbReference>
<dbReference type="GO" id="GO:0003993">
    <property type="term" value="F:acid phosphatase activity"/>
    <property type="evidence" value="ECO:0007669"/>
    <property type="project" value="InterPro"/>
</dbReference>
<evidence type="ECO:0000313" key="4">
    <source>
        <dbReference type="EMBL" id="EYU42050.1"/>
    </source>
</evidence>
<dbReference type="EMBL" id="KI630319">
    <property type="protein sequence ID" value="EYU42050.1"/>
    <property type="molecule type" value="Genomic_DNA"/>
</dbReference>
<accession>A0A022RT09</accession>
<gene>
    <name evidence="4" type="ORF">MIMGU_mgv1a013101mg</name>
</gene>
<evidence type="ECO:0000256" key="3">
    <source>
        <dbReference type="PIRNR" id="PIRNR002674"/>
    </source>
</evidence>
<dbReference type="InterPro" id="IPR023214">
    <property type="entry name" value="HAD_sf"/>
</dbReference>
<organism evidence="4 5">
    <name type="scientific">Erythranthe guttata</name>
    <name type="common">Yellow monkey flower</name>
    <name type="synonym">Mimulus guttatus</name>
    <dbReference type="NCBI Taxonomy" id="4155"/>
    <lineage>
        <taxon>Eukaryota</taxon>
        <taxon>Viridiplantae</taxon>
        <taxon>Streptophyta</taxon>
        <taxon>Embryophyta</taxon>
        <taxon>Tracheophyta</taxon>
        <taxon>Spermatophyta</taxon>
        <taxon>Magnoliopsida</taxon>
        <taxon>eudicotyledons</taxon>
        <taxon>Gunneridae</taxon>
        <taxon>Pentapetalae</taxon>
        <taxon>asterids</taxon>
        <taxon>lamiids</taxon>
        <taxon>Lamiales</taxon>
        <taxon>Phrymaceae</taxon>
        <taxon>Erythranthe</taxon>
    </lineage>
</organism>
<dbReference type="InterPro" id="IPR014403">
    <property type="entry name" value="APS1/VSP"/>
</dbReference>
<evidence type="ECO:0000256" key="2">
    <source>
        <dbReference type="ARBA" id="ARBA00023180"/>
    </source>
</evidence>
<dbReference type="PANTHER" id="PTHR31284:SF9">
    <property type="entry name" value="HAD SUPERFAMILY, SUBFAMILY IIIB ACID PHOSPHATASE"/>
    <property type="match status" value="1"/>
</dbReference>
<keyword evidence="1" id="KW-0732">Signal</keyword>
<evidence type="ECO:0000256" key="1">
    <source>
        <dbReference type="ARBA" id="ARBA00022729"/>
    </source>
</evidence>
<sequence length="230" mass="26598">MPYWWPSVDTTDTSGYCLSWRLAVESNNIRAWRTVPTQCSRHVEAYMTAGQYQRDLNLIVDNIFTYIDSIHLPYDGFDAWIFDVDDTCISNLFYYKGKRYGCEPFDPLAFKAWALNGACPAIPDVLRLFNKLIQTGFKVFLVTGRNEDTLGQATVQNLDDQGFFGYERLFLRNDSYKGQSAITYKSDIRRQLVGEGYRIWGNVGDQWSDLQGDYVGNRTFKLPNPMYFVP</sequence>
<dbReference type="Gene3D" id="3.40.50.1000">
    <property type="entry name" value="HAD superfamily/HAD-like"/>
    <property type="match status" value="1"/>
</dbReference>
<keyword evidence="5" id="KW-1185">Reference proteome</keyword>
<dbReference type="PIRSF" id="PIRSF002674">
    <property type="entry name" value="VSP"/>
    <property type="match status" value="1"/>
</dbReference>
<dbReference type="AlphaFoldDB" id="A0A022RT09"/>
<comment type="similarity">
    <text evidence="3">Belongs to the APS1/VSP family.</text>
</comment>
<dbReference type="CDD" id="cd07535">
    <property type="entry name" value="HAD_VSP"/>
    <property type="match status" value="1"/>
</dbReference>
<keyword evidence="2" id="KW-0325">Glycoprotein</keyword>
<evidence type="ECO:0000313" key="5">
    <source>
        <dbReference type="Proteomes" id="UP000030748"/>
    </source>
</evidence>
<dbReference type="Pfam" id="PF03767">
    <property type="entry name" value="Acid_phosphat_B"/>
    <property type="match status" value="1"/>
</dbReference>
<dbReference type="InterPro" id="IPR005519">
    <property type="entry name" value="Acid_phosphat_B-like"/>
</dbReference>
<name>A0A022RT09_ERYGU</name>
<dbReference type="InterPro" id="IPR010028">
    <property type="entry name" value="Acid_phosphatase_pln"/>
</dbReference>
<dbReference type="NCBIfam" id="TIGR01675">
    <property type="entry name" value="plant-AP"/>
    <property type="match status" value="1"/>
</dbReference>
<protein>
    <recommendedName>
        <fullName evidence="6">Acid phosphatase</fullName>
    </recommendedName>
</protein>
<evidence type="ECO:0008006" key="6">
    <source>
        <dbReference type="Google" id="ProtNLM"/>
    </source>
</evidence>
<proteinExistence type="inferred from homology"/>
<reference evidence="4" key="1">
    <citation type="journal article" date="2013" name="Proc. Natl. Acad. Sci. U.S.A.">
        <title>Fine-scale variation in meiotic recombination in Mimulus inferred from population shotgun sequencing.</title>
        <authorList>
            <person name="Hellsten U."/>
            <person name="Wright K.M."/>
            <person name="Jenkins J."/>
            <person name="Shu S."/>
            <person name="Yuan Y."/>
            <person name="Wessler S.R."/>
            <person name="Schmutz J."/>
            <person name="Willis J.H."/>
            <person name="Rokhsar D.S."/>
        </authorList>
    </citation>
    <scope>NUCLEOTIDE SEQUENCE [LARGE SCALE GENOMIC DNA]</scope>
</reference>
<dbReference type="PANTHER" id="PTHR31284">
    <property type="entry name" value="ACID PHOSPHATASE-LIKE PROTEIN"/>
    <property type="match status" value="1"/>
</dbReference>
<dbReference type="STRING" id="4155.A0A022RT09"/>
<dbReference type="SUPFAM" id="SSF56784">
    <property type="entry name" value="HAD-like"/>
    <property type="match status" value="1"/>
</dbReference>
<dbReference type="eggNOG" id="ENOG502QR0V">
    <property type="taxonomic scope" value="Eukaryota"/>
</dbReference>